<name>A0A5B7IJE3_PORTR</name>
<dbReference type="EMBL" id="VSRR010057560">
    <property type="protein sequence ID" value="MPC81647.1"/>
    <property type="molecule type" value="Genomic_DNA"/>
</dbReference>
<keyword evidence="2" id="KW-1185">Reference proteome</keyword>
<proteinExistence type="predicted"/>
<sequence>MAAPSADCRVSAVLPTTLSLFPPSCCACEHRLSTKIAYS</sequence>
<protein>
    <submittedName>
        <fullName evidence="1">Uncharacterized protein</fullName>
    </submittedName>
</protein>
<accession>A0A5B7IJE3</accession>
<comment type="caution">
    <text evidence="1">The sequence shown here is derived from an EMBL/GenBank/DDBJ whole genome shotgun (WGS) entry which is preliminary data.</text>
</comment>
<organism evidence="1 2">
    <name type="scientific">Portunus trituberculatus</name>
    <name type="common">Swimming crab</name>
    <name type="synonym">Neptunus trituberculatus</name>
    <dbReference type="NCBI Taxonomy" id="210409"/>
    <lineage>
        <taxon>Eukaryota</taxon>
        <taxon>Metazoa</taxon>
        <taxon>Ecdysozoa</taxon>
        <taxon>Arthropoda</taxon>
        <taxon>Crustacea</taxon>
        <taxon>Multicrustacea</taxon>
        <taxon>Malacostraca</taxon>
        <taxon>Eumalacostraca</taxon>
        <taxon>Eucarida</taxon>
        <taxon>Decapoda</taxon>
        <taxon>Pleocyemata</taxon>
        <taxon>Brachyura</taxon>
        <taxon>Eubrachyura</taxon>
        <taxon>Portunoidea</taxon>
        <taxon>Portunidae</taxon>
        <taxon>Portuninae</taxon>
        <taxon>Portunus</taxon>
    </lineage>
</organism>
<dbReference type="Proteomes" id="UP000324222">
    <property type="component" value="Unassembled WGS sequence"/>
</dbReference>
<gene>
    <name evidence="1" type="ORF">E2C01_076275</name>
</gene>
<evidence type="ECO:0000313" key="2">
    <source>
        <dbReference type="Proteomes" id="UP000324222"/>
    </source>
</evidence>
<reference evidence="1 2" key="1">
    <citation type="submission" date="2019-05" db="EMBL/GenBank/DDBJ databases">
        <title>Another draft genome of Portunus trituberculatus and its Hox gene families provides insights of decapod evolution.</title>
        <authorList>
            <person name="Jeong J.-H."/>
            <person name="Song I."/>
            <person name="Kim S."/>
            <person name="Choi T."/>
            <person name="Kim D."/>
            <person name="Ryu S."/>
            <person name="Kim W."/>
        </authorList>
    </citation>
    <scope>NUCLEOTIDE SEQUENCE [LARGE SCALE GENOMIC DNA]</scope>
    <source>
        <tissue evidence="1">Muscle</tissue>
    </source>
</reference>
<evidence type="ECO:0000313" key="1">
    <source>
        <dbReference type="EMBL" id="MPC81647.1"/>
    </source>
</evidence>
<dbReference type="AlphaFoldDB" id="A0A5B7IJE3"/>